<dbReference type="Gene3D" id="1.20.1250.20">
    <property type="entry name" value="MFS general substrate transporter like domains"/>
    <property type="match status" value="2"/>
</dbReference>
<dbReference type="PANTHER" id="PTHR11360:SF308">
    <property type="entry name" value="BLL3089 PROTEIN"/>
    <property type="match status" value="1"/>
</dbReference>
<keyword evidence="4 6" id="KW-1133">Transmembrane helix</keyword>
<reference evidence="8 9" key="1">
    <citation type="submission" date="2024-04" db="EMBL/GenBank/DDBJ databases">
        <title>Genome sequencing and metabolic network reconstruction of aminoacids and betaine degradation by Anoxynatronum sibiricum.</title>
        <authorList>
            <person name="Detkova E.N."/>
            <person name="Boltjanskaja Y.V."/>
            <person name="Mardanov A.V."/>
            <person name="Kevbrin V."/>
        </authorList>
    </citation>
    <scope>NUCLEOTIDE SEQUENCE [LARGE SCALE GENOMIC DNA]</scope>
    <source>
        <strain evidence="8 9">Z-7981</strain>
    </source>
</reference>
<dbReference type="InterPro" id="IPR020846">
    <property type="entry name" value="MFS_dom"/>
</dbReference>
<evidence type="ECO:0000256" key="4">
    <source>
        <dbReference type="ARBA" id="ARBA00022989"/>
    </source>
</evidence>
<evidence type="ECO:0000313" key="9">
    <source>
        <dbReference type="Proteomes" id="UP001407405"/>
    </source>
</evidence>
<dbReference type="EMBL" id="JBCITM010000011">
    <property type="protein sequence ID" value="MEN1761100.1"/>
    <property type="molecule type" value="Genomic_DNA"/>
</dbReference>
<gene>
    <name evidence="8" type="ORF">AAIG11_11475</name>
</gene>
<dbReference type="PANTHER" id="PTHR11360">
    <property type="entry name" value="MONOCARBOXYLATE TRANSPORTER"/>
    <property type="match status" value="1"/>
</dbReference>
<evidence type="ECO:0000256" key="6">
    <source>
        <dbReference type="SAM" id="Phobius"/>
    </source>
</evidence>
<keyword evidence="9" id="KW-1185">Reference proteome</keyword>
<dbReference type="InterPro" id="IPR036259">
    <property type="entry name" value="MFS_trans_sf"/>
</dbReference>
<feature type="transmembrane region" description="Helical" evidence="6">
    <location>
        <begin position="321"/>
        <end position="337"/>
    </location>
</feature>
<evidence type="ECO:0000256" key="5">
    <source>
        <dbReference type="ARBA" id="ARBA00023136"/>
    </source>
</evidence>
<feature type="domain" description="Major facilitator superfamily (MFS) profile" evidence="7">
    <location>
        <begin position="14"/>
        <end position="432"/>
    </location>
</feature>
<accession>A0ABU9VVA4</accession>
<evidence type="ECO:0000256" key="2">
    <source>
        <dbReference type="ARBA" id="ARBA00022448"/>
    </source>
</evidence>
<feature type="transmembrane region" description="Helical" evidence="6">
    <location>
        <begin position="114"/>
        <end position="135"/>
    </location>
</feature>
<dbReference type="InterPro" id="IPR050327">
    <property type="entry name" value="Proton-linked_MCT"/>
</dbReference>
<feature type="transmembrane region" description="Helical" evidence="6">
    <location>
        <begin position="12"/>
        <end position="36"/>
    </location>
</feature>
<sequence>MKHTHINDKHTSNPLAFAGYSWVIVGISALILFFSGPGQTYNVSVFINSYIDSEGWSRSAVSGFYSIGTLAAGLMMPLAGRWIDRRGHRMMTPVIAMLLAVACLWMSFMRAPWMLLVGFFLIRLMGQGSMSLLSSTLPPQWFLRKRGIALSLTALGGVAGSAMIPVISNHLITNFGPAFAWRFWALLLLGIMVPAGWLLIRNRPEDIGMGPDGMMAYENEQQLSQLSNQQESSFESLSETHDWTPGEAMKTRAFWMMIFCMLIPSMINTGITFHMVSIIGEKGFDSSFAALILSVYAMVQLPVTFMAGWLCDHYRVHRLKAFNFGLLAISMFMVLYSPSRLLLIVYALVHGIYSAVDSVSTGVWWPNYFGRRYLGSIRGMGMTAMVIGSALGPLPFGIAFDTFGNYQFIILVMLIFPLAGFLAALISPPPAYIKPSG</sequence>
<feature type="transmembrane region" description="Helical" evidence="6">
    <location>
        <begin position="377"/>
        <end position="400"/>
    </location>
</feature>
<keyword evidence="3 6" id="KW-0812">Transmembrane</keyword>
<evidence type="ECO:0000259" key="7">
    <source>
        <dbReference type="PROSITE" id="PS50850"/>
    </source>
</evidence>
<proteinExistence type="predicted"/>
<feature type="transmembrane region" description="Helical" evidence="6">
    <location>
        <begin position="406"/>
        <end position="426"/>
    </location>
</feature>
<dbReference type="RefSeq" id="WP_343186412.1">
    <property type="nucleotide sequence ID" value="NZ_JBCITM010000011.1"/>
</dbReference>
<evidence type="ECO:0000256" key="1">
    <source>
        <dbReference type="ARBA" id="ARBA00004651"/>
    </source>
</evidence>
<protein>
    <submittedName>
        <fullName evidence="8">MFS transporter</fullName>
    </submittedName>
</protein>
<feature type="transmembrane region" description="Helical" evidence="6">
    <location>
        <begin position="253"/>
        <end position="276"/>
    </location>
</feature>
<feature type="transmembrane region" description="Helical" evidence="6">
    <location>
        <begin position="147"/>
        <end position="167"/>
    </location>
</feature>
<feature type="transmembrane region" description="Helical" evidence="6">
    <location>
        <begin position="56"/>
        <end position="78"/>
    </location>
</feature>
<dbReference type="Proteomes" id="UP001407405">
    <property type="component" value="Unassembled WGS sequence"/>
</dbReference>
<evidence type="ECO:0000313" key="8">
    <source>
        <dbReference type="EMBL" id="MEN1761100.1"/>
    </source>
</evidence>
<dbReference type="PROSITE" id="PS50850">
    <property type="entry name" value="MFS"/>
    <property type="match status" value="1"/>
</dbReference>
<organism evidence="8 9">
    <name type="scientific">Anoxynatronum sibiricum</name>
    <dbReference type="NCBI Taxonomy" id="210623"/>
    <lineage>
        <taxon>Bacteria</taxon>
        <taxon>Bacillati</taxon>
        <taxon>Bacillota</taxon>
        <taxon>Clostridia</taxon>
        <taxon>Eubacteriales</taxon>
        <taxon>Clostridiaceae</taxon>
        <taxon>Anoxynatronum</taxon>
    </lineage>
</organism>
<name>A0ABU9VVA4_9CLOT</name>
<keyword evidence="5 6" id="KW-0472">Membrane</keyword>
<keyword evidence="2" id="KW-0813">Transport</keyword>
<feature type="transmembrane region" description="Helical" evidence="6">
    <location>
        <begin position="288"/>
        <end position="309"/>
    </location>
</feature>
<dbReference type="Pfam" id="PF07690">
    <property type="entry name" value="MFS_1"/>
    <property type="match status" value="1"/>
</dbReference>
<dbReference type="SUPFAM" id="SSF103473">
    <property type="entry name" value="MFS general substrate transporter"/>
    <property type="match status" value="1"/>
</dbReference>
<comment type="subcellular location">
    <subcellularLocation>
        <location evidence="1">Cell membrane</location>
        <topology evidence="1">Multi-pass membrane protein</topology>
    </subcellularLocation>
</comment>
<comment type="caution">
    <text evidence="8">The sequence shown here is derived from an EMBL/GenBank/DDBJ whole genome shotgun (WGS) entry which is preliminary data.</text>
</comment>
<dbReference type="InterPro" id="IPR011701">
    <property type="entry name" value="MFS"/>
</dbReference>
<feature type="transmembrane region" description="Helical" evidence="6">
    <location>
        <begin position="90"/>
        <end position="108"/>
    </location>
</feature>
<evidence type="ECO:0000256" key="3">
    <source>
        <dbReference type="ARBA" id="ARBA00022692"/>
    </source>
</evidence>
<feature type="transmembrane region" description="Helical" evidence="6">
    <location>
        <begin position="179"/>
        <end position="200"/>
    </location>
</feature>